<dbReference type="GO" id="GO:0004825">
    <property type="term" value="F:methionine-tRNA ligase activity"/>
    <property type="evidence" value="ECO:0007669"/>
    <property type="project" value="UniProtKB-EC"/>
</dbReference>
<dbReference type="InterPro" id="IPR014729">
    <property type="entry name" value="Rossmann-like_a/b/a_fold"/>
</dbReference>
<feature type="domain" description="Methionyl/Leucyl tRNA synthetase" evidence="10">
    <location>
        <begin position="58"/>
        <end position="410"/>
    </location>
</feature>
<dbReference type="PANTHER" id="PTHR43326:SF1">
    <property type="entry name" value="METHIONINE--TRNA LIGASE, MITOCHONDRIAL"/>
    <property type="match status" value="1"/>
</dbReference>
<evidence type="ECO:0000256" key="4">
    <source>
        <dbReference type="ARBA" id="ARBA00022840"/>
    </source>
</evidence>
<dbReference type="InterPro" id="IPR014758">
    <property type="entry name" value="Met-tRNA_synth"/>
</dbReference>
<dbReference type="Pfam" id="PF09334">
    <property type="entry name" value="tRNA-synt_1g"/>
    <property type="match status" value="1"/>
</dbReference>
<keyword evidence="4 9" id="KW-0067">ATP-binding</keyword>
<evidence type="ECO:0000256" key="1">
    <source>
        <dbReference type="ARBA" id="ARBA00012838"/>
    </source>
</evidence>
<evidence type="ECO:0000256" key="9">
    <source>
        <dbReference type="RuleBase" id="RU363039"/>
    </source>
</evidence>
<dbReference type="OrthoDB" id="5844513at2759"/>
<dbReference type="EMBL" id="VXIV02002559">
    <property type="protein sequence ID" value="KAF6024549.1"/>
    <property type="molecule type" value="Genomic_DNA"/>
</dbReference>
<gene>
    <name evidence="11" type="ORF">EB796_017109</name>
</gene>
<dbReference type="InterPro" id="IPR041872">
    <property type="entry name" value="Anticodon_Met"/>
</dbReference>
<dbReference type="PANTHER" id="PTHR43326">
    <property type="entry name" value="METHIONYL-TRNA SYNTHETASE"/>
    <property type="match status" value="1"/>
</dbReference>
<keyword evidence="6 9" id="KW-0030">Aminoacyl-tRNA synthetase</keyword>
<dbReference type="InterPro" id="IPR009080">
    <property type="entry name" value="tRNAsynth_Ia_anticodon-bd"/>
</dbReference>
<dbReference type="CDD" id="cd00814">
    <property type="entry name" value="MetRS_core"/>
    <property type="match status" value="1"/>
</dbReference>
<evidence type="ECO:0000259" key="10">
    <source>
        <dbReference type="Pfam" id="PF09334"/>
    </source>
</evidence>
<protein>
    <recommendedName>
        <fullName evidence="7">Methionine--tRNA ligase, mitochondrial</fullName>
        <ecNumber evidence="1">6.1.1.10</ecNumber>
    </recommendedName>
    <alternativeName>
        <fullName evidence="8">Mitochondrial methionyl-tRNA synthetase</fullName>
    </alternativeName>
</protein>
<keyword evidence="5 9" id="KW-0648">Protein biosynthesis</keyword>
<dbReference type="InterPro" id="IPR023457">
    <property type="entry name" value="Met-tRNA_synth_2"/>
</dbReference>
<comment type="caution">
    <text evidence="11">The sequence shown here is derived from an EMBL/GenBank/DDBJ whole genome shotgun (WGS) entry which is preliminary data.</text>
</comment>
<dbReference type="InterPro" id="IPR015413">
    <property type="entry name" value="Methionyl/Leucyl_tRNA_Synth"/>
</dbReference>
<accession>A0A7J7JE27</accession>
<dbReference type="Gene3D" id="2.170.220.10">
    <property type="match status" value="1"/>
</dbReference>
<evidence type="ECO:0000313" key="11">
    <source>
        <dbReference type="EMBL" id="KAF6024549.1"/>
    </source>
</evidence>
<dbReference type="PRINTS" id="PR01041">
    <property type="entry name" value="TRNASYNTHMET"/>
</dbReference>
<dbReference type="SUPFAM" id="SSF52374">
    <property type="entry name" value="Nucleotidylyl transferase"/>
    <property type="match status" value="1"/>
</dbReference>
<dbReference type="SUPFAM" id="SSF47323">
    <property type="entry name" value="Anticodon-binding domain of a subclass of class I aminoacyl-tRNA synthetases"/>
    <property type="match status" value="1"/>
</dbReference>
<evidence type="ECO:0000256" key="3">
    <source>
        <dbReference type="ARBA" id="ARBA00022741"/>
    </source>
</evidence>
<dbReference type="NCBIfam" id="TIGR00398">
    <property type="entry name" value="metG"/>
    <property type="match status" value="1"/>
</dbReference>
<dbReference type="CDD" id="cd07957">
    <property type="entry name" value="Anticodon_Ia_Met"/>
    <property type="match status" value="1"/>
</dbReference>
<evidence type="ECO:0000256" key="5">
    <source>
        <dbReference type="ARBA" id="ARBA00022917"/>
    </source>
</evidence>
<proteinExistence type="inferred from homology"/>
<evidence type="ECO:0000256" key="6">
    <source>
        <dbReference type="ARBA" id="ARBA00023146"/>
    </source>
</evidence>
<dbReference type="InterPro" id="IPR033911">
    <property type="entry name" value="MetRS_core"/>
</dbReference>
<organism evidence="11 12">
    <name type="scientific">Bugula neritina</name>
    <name type="common">Brown bryozoan</name>
    <name type="synonym">Sertularia neritina</name>
    <dbReference type="NCBI Taxonomy" id="10212"/>
    <lineage>
        <taxon>Eukaryota</taxon>
        <taxon>Metazoa</taxon>
        <taxon>Spiralia</taxon>
        <taxon>Lophotrochozoa</taxon>
        <taxon>Bryozoa</taxon>
        <taxon>Gymnolaemata</taxon>
        <taxon>Cheilostomatida</taxon>
        <taxon>Flustrina</taxon>
        <taxon>Buguloidea</taxon>
        <taxon>Bugulidae</taxon>
        <taxon>Bugula</taxon>
    </lineage>
</organism>
<dbReference type="GO" id="GO:0005524">
    <property type="term" value="F:ATP binding"/>
    <property type="evidence" value="ECO:0007669"/>
    <property type="project" value="UniProtKB-KW"/>
</dbReference>
<sequence length="567" mass="64234">MVALKKFPLRCISTCSHRVKFGYRAFLNVPTVTLSLVHNENVSKFNHSHSVKLLHSNSTPIFYVNAAPHIGHLYTALLADASCRWKELSGQEVKLVTGTDEHGIKIQRAADLNNQSPLEFCNSVTTKYQELFAAFEIRYTDYIRTTDDNHKTAVTHFWNKISEHTFKGYYRGWYCANDETFLSDSQVVKAKDDSGNISVTSAESGQPCEVIEEENYLFPLHKFKDELYRWHSGSVVYPTSFMSLVDPYLDSLGDLSISRPSSRVGWGIPVPNDFSQTIYVWVDALVNYLTAFGYPDSLQDWPIDSHIVGKDILKFHAIYWPAFLLAADLPLPKSIICHSHWLVDNAKMSKSVGNVVDPMSLRDRYTADGLRYFLLREGVLGKDGNFSEGKMVDYLNSELCNTLANLLSRCTSKSINSSQLYPPFNAEVFESAATEEWRELMDSLNSLPEKVAEHYNNFKFYKGVDCILMQLRCTNGFFDTVKPWTLKDSEDILHLVLHLVMENLRVCSILLQPIIPTLSANLLDMLGVPLHSRTVEYLLPVSSGSKTRHIQASGHLFKRVERVGGAK</sequence>
<dbReference type="GO" id="GO:0006431">
    <property type="term" value="P:methionyl-tRNA aminoacylation"/>
    <property type="evidence" value="ECO:0007669"/>
    <property type="project" value="InterPro"/>
</dbReference>
<keyword evidence="12" id="KW-1185">Reference proteome</keyword>
<comment type="similarity">
    <text evidence="9">Belongs to the class-I aminoacyl-tRNA synthetase family.</text>
</comment>
<evidence type="ECO:0000313" key="12">
    <source>
        <dbReference type="Proteomes" id="UP000593567"/>
    </source>
</evidence>
<keyword evidence="3 9" id="KW-0547">Nucleotide-binding</keyword>
<evidence type="ECO:0000256" key="2">
    <source>
        <dbReference type="ARBA" id="ARBA00022598"/>
    </source>
</evidence>
<keyword evidence="2 9" id="KW-0436">Ligase</keyword>
<dbReference type="Gene3D" id="1.10.730.10">
    <property type="entry name" value="Isoleucyl-tRNA Synthetase, Domain 1"/>
    <property type="match status" value="1"/>
</dbReference>
<dbReference type="Gene3D" id="3.40.50.620">
    <property type="entry name" value="HUPs"/>
    <property type="match status" value="1"/>
</dbReference>
<dbReference type="EC" id="6.1.1.10" evidence="1"/>
<dbReference type="AlphaFoldDB" id="A0A7J7JE27"/>
<name>A0A7J7JE27_BUGNE</name>
<dbReference type="Proteomes" id="UP000593567">
    <property type="component" value="Unassembled WGS sequence"/>
</dbReference>
<evidence type="ECO:0000256" key="8">
    <source>
        <dbReference type="ARBA" id="ARBA00030331"/>
    </source>
</evidence>
<evidence type="ECO:0000256" key="7">
    <source>
        <dbReference type="ARBA" id="ARBA00026124"/>
    </source>
</evidence>
<reference evidence="11" key="1">
    <citation type="submission" date="2020-06" db="EMBL/GenBank/DDBJ databases">
        <title>Draft genome of Bugula neritina, a colonial animal packing powerful symbionts and potential medicines.</title>
        <authorList>
            <person name="Rayko M."/>
        </authorList>
    </citation>
    <scope>NUCLEOTIDE SEQUENCE [LARGE SCALE GENOMIC DNA]</scope>
    <source>
        <strain evidence="11">Kwan_BN1</strain>
    </source>
</reference>